<dbReference type="Proteomes" id="UP000826212">
    <property type="component" value="Chromosome"/>
</dbReference>
<accession>A0AC61NPH1</accession>
<keyword evidence="2" id="KW-1185">Reference proteome</keyword>
<name>A0AC61NPH1_9BACT</name>
<proteinExistence type="predicted"/>
<protein>
    <submittedName>
        <fullName evidence="1">Uncharacterized protein</fullName>
    </submittedName>
</protein>
<evidence type="ECO:0000313" key="1">
    <source>
        <dbReference type="EMBL" id="QZE14262.1"/>
    </source>
</evidence>
<evidence type="ECO:0000313" key="2">
    <source>
        <dbReference type="Proteomes" id="UP000826212"/>
    </source>
</evidence>
<organism evidence="1 2">
    <name type="scientific">Halosquirtibacter laminarini</name>
    <dbReference type="NCBI Taxonomy" id="3374600"/>
    <lineage>
        <taxon>Bacteria</taxon>
        <taxon>Pseudomonadati</taxon>
        <taxon>Bacteroidota</taxon>
        <taxon>Bacteroidia</taxon>
        <taxon>Marinilabiliales</taxon>
        <taxon>Prolixibacteraceae</taxon>
        <taxon>Halosquirtibacter</taxon>
    </lineage>
</organism>
<dbReference type="EMBL" id="CP081303">
    <property type="protein sequence ID" value="QZE14262.1"/>
    <property type="molecule type" value="Genomic_DNA"/>
</dbReference>
<sequence>MNLLLFRKLLYQDREFTSDTIQLLKEIVKMYPAFTTAQLLLTKAYQVNHHMQFEKQKTRCAIQMEFREKLKDLLTMNDKIECEEAELKALMDPPPYQLEEESKGKVPFESLAKEIFEIQNNKRSHRENQQVLISSFVSSFQSKVERPKQRKNGLLNEKTEEVSTSLISETLAKIYIKQGLYEEAIEAYQTLILKYPKKIAYFAERIEEIKALLKKQ</sequence>
<reference evidence="1" key="1">
    <citation type="submission" date="2021-08" db="EMBL/GenBank/DDBJ databases">
        <title>Novel anaerobic bacterium isolated from sea squirt in East Sea, Republic of Korea.</title>
        <authorList>
            <person name="Nguyen T.H."/>
            <person name="Li Z."/>
            <person name="Lee Y.-J."/>
            <person name="Ko J."/>
            <person name="Kim S.-G."/>
        </authorList>
    </citation>
    <scope>NUCLEOTIDE SEQUENCE</scope>
    <source>
        <strain evidence="1">KCTC 25031</strain>
    </source>
</reference>
<gene>
    <name evidence="1" type="ORF">K4L44_17400</name>
</gene>